<evidence type="ECO:0000256" key="10">
    <source>
        <dbReference type="ARBA" id="ARBA00023306"/>
    </source>
</evidence>
<reference evidence="15 16" key="1">
    <citation type="submission" date="2023-09" db="EMBL/GenBank/DDBJ databases">
        <title>Pangenome analysis of Batrachochytrium dendrobatidis and related Chytrids.</title>
        <authorList>
            <person name="Yacoub M.N."/>
            <person name="Stajich J.E."/>
            <person name="James T.Y."/>
        </authorList>
    </citation>
    <scope>NUCLEOTIDE SEQUENCE [LARGE SCALE GENOMIC DNA]</scope>
    <source>
        <strain evidence="15 16">JEL0888</strain>
    </source>
</reference>
<dbReference type="PANTHER" id="PTHR43977">
    <property type="entry name" value="STRUCTURAL MAINTENANCE OF CHROMOSOMES PROTEIN 3"/>
    <property type="match status" value="1"/>
</dbReference>
<evidence type="ECO:0000256" key="1">
    <source>
        <dbReference type="ARBA" id="ARBA00004123"/>
    </source>
</evidence>
<dbReference type="CDD" id="cd03273">
    <property type="entry name" value="ABC_SMC2_euk"/>
    <property type="match status" value="1"/>
</dbReference>
<dbReference type="InterPro" id="IPR010935">
    <property type="entry name" value="SMC_hinge"/>
</dbReference>
<evidence type="ECO:0000256" key="7">
    <source>
        <dbReference type="ARBA" id="ARBA00023054"/>
    </source>
</evidence>
<evidence type="ECO:0000256" key="9">
    <source>
        <dbReference type="ARBA" id="ARBA00023242"/>
    </source>
</evidence>
<dbReference type="Pfam" id="PF02463">
    <property type="entry name" value="SMC_N"/>
    <property type="match status" value="1"/>
</dbReference>
<feature type="coiled-coil region" evidence="12">
    <location>
        <begin position="749"/>
        <end position="783"/>
    </location>
</feature>
<dbReference type="Gene3D" id="3.40.50.300">
    <property type="entry name" value="P-loop containing nucleotide triphosphate hydrolases"/>
    <property type="match status" value="2"/>
</dbReference>
<feature type="region of interest" description="Disordered" evidence="13">
    <location>
        <begin position="1165"/>
        <end position="1203"/>
    </location>
</feature>
<dbReference type="InterPro" id="IPR024704">
    <property type="entry name" value="SMC"/>
</dbReference>
<dbReference type="InterPro" id="IPR027120">
    <property type="entry name" value="Smc2_ABC"/>
</dbReference>
<dbReference type="Gene3D" id="1.10.287.1490">
    <property type="match status" value="1"/>
</dbReference>
<sequence>MYLEELVVDGFKSYATRTVISGWDPEFNAITGLNGSGKSNILDAICFVLGISTLSHVRAANLQDLVYKRGQAGINKASVTVIFNNLDKETSPPGYHDHDRITITRQESAGQCDLVVVGGRNKYLVNGVNKNQQDVANLFQSVQLNVNNPHFLIMQGKITKVLNMKPPEILAMIEEAAGTRMFEEHKDKAVKTMDKKDSRLADISNLLETEITPKLDKLREGKRALLEFQKIDVELHQLQRFVVAFDYMAAKACTADRVAHLEKMNAYLAEDVGELETRLRECIEEKKKNGGKSSELDAAVKALANDLVKVTTQHKLKLESLEDENKNHRSLRQSLVEALAAVEASRQKEAELASKCASTLARNEDQVADVRKLEELLQSLTTGLSSGDGKDSGYLDQLKAAKQKISEAATEAQQLKLRISHLNKELKDAIPKAQAAEKQNSGLMRELQANQDILKMLQEQLDAIVFDPSVEARLGEARRAEQEKLDEIDQAVRELESTMSGLQFSYSDPIPNFDRSKVKGLVAELVNIPKEHLDAAMALEVCAGGKLYNVVVESEVVGTQLLQNGRLKRRVTIIPLNKITAFRVQAERIATAKQLAPGKVDLALSLVGSDEELEVVMNYVFGSTLICKDPATAKLVTFDQGVKLRSVTLDGDTYDPSGQLSGGSRSASAGSLLQMQRLKELRHKRSAVAQNMARIEAELAQCLRTKEAVQGLKQSIDLKKHEKKSLDERLATNPAMQIIQRAKDLHDEISSLQSTLAECGERKAAAEKEAAHIEKEMREFSSNRESKLKSIKDQIASGKRAIAKAQPLVQAMQQDVDLAKEETAQLSRDAEQIELDIKAAEKQVEALQTEIKSMDAARSKAQAAYDEANARLQRERSAVASFDKKIESLEEEKRKKTQAIQDAKLELQTLKHEIAKLQTDQDHAHRLAAQLSDEHVWIQDQKHLFGQQGSEYDFDRHDIRERKKRLAQLGDSHSRMQKSIDPQVLEKFDRVEKKEASLTQRLATVHKDKKKIQQTIQTLDELKREKLVETWTKVNRDFGLIFGDLLPGNTCKLEPVEGGDITDGLEVKVCLGGAWKQSLTELSGGQRSLIALSLILSLLQFRPAPMYILDEVDSALDLSHTQNIGQLLKNRFKGSQFIVVSLKDGMFNNANVLFRTKFVDGVSKVDRTQSREPRRMATPATGRPRTPKFLQTPRQNMLSEMNI</sequence>
<evidence type="ECO:0000256" key="12">
    <source>
        <dbReference type="SAM" id="Coils"/>
    </source>
</evidence>
<dbReference type="EMBL" id="JADGIZ020000004">
    <property type="protein sequence ID" value="KAL2918983.1"/>
    <property type="molecule type" value="Genomic_DNA"/>
</dbReference>
<comment type="similarity">
    <text evidence="2">Belongs to the SMC family. SMC2 subfamily.</text>
</comment>
<protein>
    <recommendedName>
        <fullName evidence="11">Structural maintenance of chromosomes protein</fullName>
    </recommendedName>
</protein>
<keyword evidence="4" id="KW-0547">Nucleotide-binding</keyword>
<keyword evidence="5" id="KW-0498">Mitosis</keyword>
<feature type="compositionally biased region" description="Polar residues" evidence="13">
    <location>
        <begin position="1192"/>
        <end position="1203"/>
    </location>
</feature>
<evidence type="ECO:0000259" key="14">
    <source>
        <dbReference type="SMART" id="SM00968"/>
    </source>
</evidence>
<feature type="coiled-coil region" evidence="12">
    <location>
        <begin position="809"/>
        <end position="920"/>
    </location>
</feature>
<keyword evidence="10" id="KW-0131">Cell cycle</keyword>
<dbReference type="InterPro" id="IPR003395">
    <property type="entry name" value="RecF/RecN/SMC_N"/>
</dbReference>
<evidence type="ECO:0000256" key="13">
    <source>
        <dbReference type="SAM" id="MobiDB-lite"/>
    </source>
</evidence>
<evidence type="ECO:0000313" key="16">
    <source>
        <dbReference type="Proteomes" id="UP001527925"/>
    </source>
</evidence>
<evidence type="ECO:0000256" key="3">
    <source>
        <dbReference type="ARBA" id="ARBA00022618"/>
    </source>
</evidence>
<keyword evidence="9 11" id="KW-0539">Nucleus</keyword>
<evidence type="ECO:0000256" key="8">
    <source>
        <dbReference type="ARBA" id="ARBA00023067"/>
    </source>
</evidence>
<evidence type="ECO:0000256" key="4">
    <source>
        <dbReference type="ARBA" id="ARBA00022741"/>
    </source>
</evidence>
<dbReference type="Gene3D" id="3.30.70.1620">
    <property type="match status" value="1"/>
</dbReference>
<dbReference type="Pfam" id="PF06470">
    <property type="entry name" value="SMC_hinge"/>
    <property type="match status" value="1"/>
</dbReference>
<dbReference type="Gene3D" id="1.20.1060.20">
    <property type="match status" value="1"/>
</dbReference>
<feature type="coiled-coil region" evidence="12">
    <location>
        <begin position="395"/>
        <end position="425"/>
    </location>
</feature>
<dbReference type="SUPFAM" id="SSF75553">
    <property type="entry name" value="Smc hinge domain"/>
    <property type="match status" value="1"/>
</dbReference>
<dbReference type="SMART" id="SM00968">
    <property type="entry name" value="SMC_hinge"/>
    <property type="match status" value="1"/>
</dbReference>
<feature type="domain" description="SMC hinge" evidence="14">
    <location>
        <begin position="516"/>
        <end position="637"/>
    </location>
</feature>
<dbReference type="Proteomes" id="UP001527925">
    <property type="component" value="Unassembled WGS sequence"/>
</dbReference>
<keyword evidence="8" id="KW-0226">DNA condensation</keyword>
<organism evidence="15 16">
    <name type="scientific">Polyrhizophydium stewartii</name>
    <dbReference type="NCBI Taxonomy" id="2732419"/>
    <lineage>
        <taxon>Eukaryota</taxon>
        <taxon>Fungi</taxon>
        <taxon>Fungi incertae sedis</taxon>
        <taxon>Chytridiomycota</taxon>
        <taxon>Chytridiomycota incertae sedis</taxon>
        <taxon>Chytridiomycetes</taxon>
        <taxon>Rhizophydiales</taxon>
        <taxon>Rhizophydiales incertae sedis</taxon>
        <taxon>Polyrhizophydium</taxon>
    </lineage>
</organism>
<gene>
    <name evidence="15" type="primary">SMC2</name>
    <name evidence="15" type="ORF">HK105_201253</name>
</gene>
<evidence type="ECO:0000313" key="15">
    <source>
        <dbReference type="EMBL" id="KAL2918983.1"/>
    </source>
</evidence>
<dbReference type="SUPFAM" id="SSF52540">
    <property type="entry name" value="P-loop containing nucleoside triphosphate hydrolases"/>
    <property type="match status" value="2"/>
</dbReference>
<name>A0ABR4NHI5_9FUNG</name>
<keyword evidence="3" id="KW-0132">Cell division</keyword>
<evidence type="ECO:0000256" key="6">
    <source>
        <dbReference type="ARBA" id="ARBA00022840"/>
    </source>
</evidence>
<evidence type="ECO:0000256" key="2">
    <source>
        <dbReference type="ARBA" id="ARBA00005231"/>
    </source>
</evidence>
<keyword evidence="7 12" id="KW-0175">Coiled coil</keyword>
<proteinExistence type="inferred from homology"/>
<dbReference type="InterPro" id="IPR027417">
    <property type="entry name" value="P-loop_NTPase"/>
</dbReference>
<dbReference type="PIRSF" id="PIRSF005719">
    <property type="entry name" value="SMC"/>
    <property type="match status" value="1"/>
</dbReference>
<evidence type="ECO:0000256" key="11">
    <source>
        <dbReference type="PIRNR" id="PIRNR005719"/>
    </source>
</evidence>
<feature type="compositionally biased region" description="Basic and acidic residues" evidence="13">
    <location>
        <begin position="1165"/>
        <end position="1175"/>
    </location>
</feature>
<comment type="caution">
    <text evidence="15">The sequence shown here is derived from an EMBL/GenBank/DDBJ whole genome shotgun (WGS) entry which is preliminary data.</text>
</comment>
<keyword evidence="6" id="KW-0067">ATP-binding</keyword>
<comment type="subcellular location">
    <subcellularLocation>
        <location evidence="1 11">Nucleus</location>
    </subcellularLocation>
</comment>
<accession>A0ABR4NHI5</accession>
<dbReference type="InterPro" id="IPR036277">
    <property type="entry name" value="SMC_hinge_sf"/>
</dbReference>
<evidence type="ECO:0000256" key="5">
    <source>
        <dbReference type="ARBA" id="ARBA00022776"/>
    </source>
</evidence>
<keyword evidence="16" id="KW-1185">Reference proteome</keyword>